<protein>
    <submittedName>
        <fullName evidence="2">Uncharacterized protein</fullName>
    </submittedName>
</protein>
<keyword evidence="3" id="KW-1185">Reference proteome</keyword>
<dbReference type="EMBL" id="NLAX01000010">
    <property type="protein sequence ID" value="PKS09944.1"/>
    <property type="molecule type" value="Genomic_DNA"/>
</dbReference>
<name>A0A2N3NBX2_9PEZI</name>
<sequence length="525" mass="58976">MTDQTYITPVSAHQDCHGLQSPILDGSRQPAPQACSTYPEVPYTAAVSPFAYPASCEPNLLTPISSASSPPMQHTTKFVQHYTTSPTLQGHQQPTPPATSQMFWAPTFDVSTTTSQSGSPMPTGAHDNGEEETHFGMAYVPAEASQDDIPEPPPPYFGHFGVSSRIPTEDDFYPAMDVHPHMIGRHPHQADQHRSHPQISVQEPPMMHSDLPLHPPQNPQVHALPQAPGLSPNSARSPYTPHAYPAPVPSPRASRSKLNRVSKKPNKQKSRMNTNRPDQACAGASSRASERRELTDQIQFKPGIPHEETYLLELRMKFRDTKGKTMWDQIGEAFAARFGKRPEKAALQMKLTRAKQRWVIWPTKDVSGMPHEELLRELYFEDEKERYQRIATKFNERGGGANLGFNANNIECKLVEMGLEDIWINPDTKIRPRRRPARERGGRVTKVELELQRQQYMHPFPVELTNSQREELYKQVDSRAAPDEDDTALQGSSNTYTPGANILQSPTGIQHPADNLNQYYPQHQC</sequence>
<proteinExistence type="predicted"/>
<feature type="region of interest" description="Disordered" evidence="1">
    <location>
        <begin position="176"/>
        <end position="298"/>
    </location>
</feature>
<comment type="caution">
    <text evidence="2">The sequence shown here is derived from an EMBL/GenBank/DDBJ whole genome shotgun (WGS) entry which is preliminary data.</text>
</comment>
<reference evidence="2 3" key="1">
    <citation type="journal article" date="2017" name="G3 (Bethesda)">
        <title>First Draft Genome Sequence of the Pathogenic Fungus Lomentospora prolificans (Formerly Scedosporium prolificans).</title>
        <authorList>
            <person name="Luo R."/>
            <person name="Zimin A."/>
            <person name="Workman R."/>
            <person name="Fan Y."/>
            <person name="Pertea G."/>
            <person name="Grossman N."/>
            <person name="Wear M.P."/>
            <person name="Jia B."/>
            <person name="Miller H."/>
            <person name="Casadevall A."/>
            <person name="Timp W."/>
            <person name="Zhang S.X."/>
            <person name="Salzberg S.L."/>
        </authorList>
    </citation>
    <scope>NUCLEOTIDE SEQUENCE [LARGE SCALE GENOMIC DNA]</scope>
    <source>
        <strain evidence="2 3">JHH-5317</strain>
    </source>
</reference>
<evidence type="ECO:0000256" key="1">
    <source>
        <dbReference type="SAM" id="MobiDB-lite"/>
    </source>
</evidence>
<gene>
    <name evidence="2" type="ORF">jhhlp_004567</name>
</gene>
<feature type="compositionally biased region" description="Polar residues" evidence="1">
    <location>
        <begin position="489"/>
        <end position="508"/>
    </location>
</feature>
<feature type="compositionally biased region" description="Basic residues" evidence="1">
    <location>
        <begin position="254"/>
        <end position="270"/>
    </location>
</feature>
<evidence type="ECO:0000313" key="3">
    <source>
        <dbReference type="Proteomes" id="UP000233524"/>
    </source>
</evidence>
<dbReference type="InParanoid" id="A0A2N3NBX2"/>
<evidence type="ECO:0000313" key="2">
    <source>
        <dbReference type="EMBL" id="PKS09944.1"/>
    </source>
</evidence>
<dbReference type="Proteomes" id="UP000233524">
    <property type="component" value="Unassembled WGS sequence"/>
</dbReference>
<accession>A0A2N3NBX2</accession>
<dbReference type="STRING" id="41688.A0A2N3NBX2"/>
<organism evidence="2 3">
    <name type="scientific">Lomentospora prolificans</name>
    <dbReference type="NCBI Taxonomy" id="41688"/>
    <lineage>
        <taxon>Eukaryota</taxon>
        <taxon>Fungi</taxon>
        <taxon>Dikarya</taxon>
        <taxon>Ascomycota</taxon>
        <taxon>Pezizomycotina</taxon>
        <taxon>Sordariomycetes</taxon>
        <taxon>Hypocreomycetidae</taxon>
        <taxon>Microascales</taxon>
        <taxon>Microascaceae</taxon>
        <taxon>Lomentospora</taxon>
    </lineage>
</organism>
<feature type="compositionally biased region" description="Polar residues" evidence="1">
    <location>
        <begin position="110"/>
        <end position="120"/>
    </location>
</feature>
<dbReference type="AlphaFoldDB" id="A0A2N3NBX2"/>
<dbReference type="OrthoDB" id="5421421at2759"/>
<feature type="region of interest" description="Disordered" evidence="1">
    <location>
        <begin position="479"/>
        <end position="525"/>
    </location>
</feature>
<feature type="compositionally biased region" description="Polar residues" evidence="1">
    <location>
        <begin position="515"/>
        <end position="525"/>
    </location>
</feature>
<dbReference type="VEuPathDB" id="FungiDB:jhhlp_004567"/>
<feature type="region of interest" description="Disordered" evidence="1">
    <location>
        <begin position="110"/>
        <end position="129"/>
    </location>
</feature>